<proteinExistence type="predicted"/>
<keyword evidence="1" id="KW-0732">Signal</keyword>
<reference evidence="3 4" key="1">
    <citation type="journal article" date="2016" name="Environ. Microbiol.">
        <title>Effector profiles distinguish formae speciales of Fusarium oxysporum.</title>
        <authorList>
            <person name="van Dam P."/>
            <person name="Fokkens L."/>
            <person name="Schmidt S.M."/>
            <person name="Linmans J.H."/>
            <person name="Kistler H.C."/>
            <person name="Ma L.J."/>
            <person name="Rep M."/>
        </authorList>
    </citation>
    <scope>NUCLEOTIDE SEQUENCE [LARGE SCALE GENOMIC DNA]</scope>
    <source>
        <strain evidence="3 4">Forc016</strain>
    </source>
</reference>
<reference evidence="3 4" key="2">
    <citation type="journal article" date="2017" name="Sci. Rep.">
        <title>A mobile pathogenicity chromosome in Fusarium oxysporum for infection of multiple cucurbit species.</title>
        <authorList>
            <person name="van Dam P."/>
            <person name="Fokkens L."/>
            <person name="Ayukawa Y."/>
            <person name="van der Gragt M."/>
            <person name="Ter Horst A."/>
            <person name="Brankovics B."/>
            <person name="Houterman P.M."/>
            <person name="Arie T."/>
            <person name="Rep M."/>
        </authorList>
    </citation>
    <scope>NUCLEOTIDE SEQUENCE [LARGE SCALE GENOMIC DNA]</scope>
    <source>
        <strain evidence="3 4">Forc016</strain>
    </source>
</reference>
<feature type="signal peptide" evidence="1">
    <location>
        <begin position="1"/>
        <end position="19"/>
    </location>
</feature>
<dbReference type="EMBL" id="MABQ02000009">
    <property type="protein sequence ID" value="PCD26063.1"/>
    <property type="molecule type" value="Genomic_DNA"/>
</dbReference>
<evidence type="ECO:0000259" key="2">
    <source>
        <dbReference type="Pfam" id="PF00561"/>
    </source>
</evidence>
<accession>A0A2H3GKH7</accession>
<dbReference type="Pfam" id="PF00561">
    <property type="entry name" value="Abhydrolase_1"/>
    <property type="match status" value="1"/>
</dbReference>
<gene>
    <name evidence="3" type="ORF">AU210_012495</name>
</gene>
<dbReference type="STRING" id="327505.A0A2H3GKH7"/>
<feature type="domain" description="AB hydrolase-1" evidence="2">
    <location>
        <begin position="49"/>
        <end position="143"/>
    </location>
</feature>
<dbReference type="Gene3D" id="3.40.50.1820">
    <property type="entry name" value="alpha/beta hydrolase"/>
    <property type="match status" value="1"/>
</dbReference>
<protein>
    <recommendedName>
        <fullName evidence="2">AB hydrolase-1 domain-containing protein</fullName>
    </recommendedName>
</protein>
<organism evidence="3 4">
    <name type="scientific">Fusarium oxysporum f. sp. radicis-cucumerinum</name>
    <dbReference type="NCBI Taxonomy" id="327505"/>
    <lineage>
        <taxon>Eukaryota</taxon>
        <taxon>Fungi</taxon>
        <taxon>Dikarya</taxon>
        <taxon>Ascomycota</taxon>
        <taxon>Pezizomycotina</taxon>
        <taxon>Sordariomycetes</taxon>
        <taxon>Hypocreomycetidae</taxon>
        <taxon>Hypocreales</taxon>
        <taxon>Nectriaceae</taxon>
        <taxon>Fusarium</taxon>
        <taxon>Fusarium oxysporum species complex</taxon>
    </lineage>
</organism>
<dbReference type="AlphaFoldDB" id="A0A2H3GKH7"/>
<evidence type="ECO:0000313" key="3">
    <source>
        <dbReference type="EMBL" id="PCD26063.1"/>
    </source>
</evidence>
<dbReference type="Proteomes" id="UP000219602">
    <property type="component" value="Chromosome 11"/>
</dbReference>
<name>A0A2H3GKH7_FUSOX</name>
<evidence type="ECO:0000256" key="1">
    <source>
        <dbReference type="SAM" id="SignalP"/>
    </source>
</evidence>
<evidence type="ECO:0000313" key="4">
    <source>
        <dbReference type="Proteomes" id="UP000219602"/>
    </source>
</evidence>
<sequence>MIQLVHISLIFVLLGLVSGSTTSDFNKWRHGRVKVDGIGLHFRYAGSGPPLVLIHGNPQHSLTWRLLGPLLADNYTVITPDNRGMGDSLLALDNDYSAEAIARDVKGILDYLQINSTYVFAHDKGCGPAVALAAQNPGLVRGIGLGEYTLPGFGYEHIWSPTYEWNINSNWQLAMFTIPELATTFLTGREKELLTWYFFHASYAGANVIPEDVLNQYVTSIRKPGFLRAMLSPFAAYTVKADVAFFNKTLRGKPLDIPALVLGGEASIAPVGLLRTLWGPVLTNAVYDIIPKAGHWFADENPGWVAGKIKFFLEGLRQNVHVPAVDLKWMDNSINPSLGL</sequence>
<dbReference type="SUPFAM" id="SSF53474">
    <property type="entry name" value="alpha/beta-Hydrolases"/>
    <property type="match status" value="1"/>
</dbReference>
<dbReference type="InterPro" id="IPR000073">
    <property type="entry name" value="AB_hydrolase_1"/>
</dbReference>
<feature type="chain" id="PRO_5013789769" description="AB hydrolase-1 domain-containing protein" evidence="1">
    <location>
        <begin position="20"/>
        <end position="340"/>
    </location>
</feature>
<comment type="caution">
    <text evidence="3">The sequence shown here is derived from an EMBL/GenBank/DDBJ whole genome shotgun (WGS) entry which is preliminary data.</text>
</comment>
<dbReference type="PANTHER" id="PTHR43329">
    <property type="entry name" value="EPOXIDE HYDROLASE"/>
    <property type="match status" value="1"/>
</dbReference>
<dbReference type="InterPro" id="IPR029058">
    <property type="entry name" value="AB_hydrolase_fold"/>
</dbReference>